<organism evidence="1 2">
    <name type="scientific">Pseudoalteromonas issachenkonii</name>
    <dbReference type="NCBI Taxonomy" id="152297"/>
    <lineage>
        <taxon>Bacteria</taxon>
        <taxon>Pseudomonadati</taxon>
        <taxon>Pseudomonadota</taxon>
        <taxon>Gammaproteobacteria</taxon>
        <taxon>Alteromonadales</taxon>
        <taxon>Pseudoalteromonadaceae</taxon>
        <taxon>Pseudoalteromonas</taxon>
    </lineage>
</organism>
<evidence type="ECO:0000313" key="1">
    <source>
        <dbReference type="EMBL" id="ATC92272.1"/>
    </source>
</evidence>
<proteinExistence type="predicted"/>
<protein>
    <recommendedName>
        <fullName evidence="3">Transposase</fullName>
    </recommendedName>
</protein>
<evidence type="ECO:0000313" key="2">
    <source>
        <dbReference type="Proteomes" id="UP000217258"/>
    </source>
</evidence>
<keyword evidence="2" id="KW-1185">Reference proteome</keyword>
<dbReference type="Proteomes" id="UP000217258">
    <property type="component" value="Chromosome II"/>
</dbReference>
<accession>A0ABM6N802</accession>
<name>A0ABM6N802_9GAMM</name>
<evidence type="ECO:0008006" key="3">
    <source>
        <dbReference type="Google" id="ProtNLM"/>
    </source>
</evidence>
<dbReference type="EMBL" id="CP011031">
    <property type="protein sequence ID" value="ATC92272.1"/>
    <property type="molecule type" value="Genomic_DNA"/>
</dbReference>
<reference evidence="1 2" key="1">
    <citation type="submission" date="2015-06" db="EMBL/GenBank/DDBJ databases">
        <authorList>
            <person name="Xie B.-B."/>
            <person name="Rong J.-C."/>
            <person name="Qin Q.-L."/>
            <person name="Zhang Y.-Z."/>
        </authorList>
    </citation>
    <scope>NUCLEOTIDE SEQUENCE [LARGE SCALE GENOMIC DNA]</scope>
    <source>
        <strain evidence="1 2">KMM 3549</strain>
    </source>
</reference>
<gene>
    <name evidence="1" type="ORF">PISS_b0077</name>
</gene>
<sequence>MSVLFCCIKRYLLYLQKGGEYHPIKAGFYRYFIEAKL</sequence>